<dbReference type="InterPro" id="IPR003141">
    <property type="entry name" value="Pol/His_phosphatase_N"/>
</dbReference>
<dbReference type="PANTHER" id="PTHR42924">
    <property type="entry name" value="EXONUCLEASE"/>
    <property type="match status" value="1"/>
</dbReference>
<reference evidence="2 3" key="1">
    <citation type="submission" date="2020-01" db="EMBL/GenBank/DDBJ databases">
        <authorList>
            <person name="Deng T."/>
        </authorList>
    </citation>
    <scope>NUCLEOTIDE SEQUENCE [LARGE SCALE GENOMIC DNA]</scope>
    <source>
        <strain evidence="2 3">5221</strain>
    </source>
</reference>
<organism evidence="2 3">
    <name type="scientific">Brevibacterium rongguiense</name>
    <dbReference type="NCBI Taxonomy" id="2695267"/>
    <lineage>
        <taxon>Bacteria</taxon>
        <taxon>Bacillati</taxon>
        <taxon>Actinomycetota</taxon>
        <taxon>Actinomycetes</taxon>
        <taxon>Micrococcales</taxon>
        <taxon>Brevibacteriaceae</taxon>
        <taxon>Brevibacterium</taxon>
    </lineage>
</organism>
<dbReference type="EMBL" id="WWEQ01000077">
    <property type="protein sequence ID" value="MYM20793.1"/>
    <property type="molecule type" value="Genomic_DNA"/>
</dbReference>
<accession>A0A6N9H9V1</accession>
<dbReference type="GO" id="GO:0035312">
    <property type="term" value="F:5'-3' DNA exonuclease activity"/>
    <property type="evidence" value="ECO:0007669"/>
    <property type="project" value="TreeGrafter"/>
</dbReference>
<dbReference type="GO" id="GO:0004534">
    <property type="term" value="F:5'-3' RNA exonuclease activity"/>
    <property type="evidence" value="ECO:0007669"/>
    <property type="project" value="TreeGrafter"/>
</dbReference>
<dbReference type="Proteomes" id="UP000469215">
    <property type="component" value="Unassembled WGS sequence"/>
</dbReference>
<feature type="domain" description="Polymerase/histidinol phosphatase N-terminal" evidence="1">
    <location>
        <begin position="3"/>
        <end position="68"/>
    </location>
</feature>
<dbReference type="Pfam" id="PF02811">
    <property type="entry name" value="PHP"/>
    <property type="match status" value="1"/>
</dbReference>
<protein>
    <submittedName>
        <fullName evidence="2">PHP domain-containing protein</fullName>
    </submittedName>
</protein>
<keyword evidence="3" id="KW-1185">Reference proteome</keyword>
<evidence type="ECO:0000313" key="3">
    <source>
        <dbReference type="Proteomes" id="UP000469215"/>
    </source>
</evidence>
<dbReference type="AlphaFoldDB" id="A0A6N9H9V1"/>
<sequence>MTIDAHTHSRRSDGTQAPAELIADAAASGIAVLGLTDHDTVSGWDESARAAREHGVGLLRGMEVSCRWEGISVHLLSYLHDPRGAELTATADAAREARLRRTRTMAERLAEDFPITWEGVRAQAGDGATIGRPHLADALVAAGVVPDRSAAFAQILSGASKYYVSLPTISPVDAIRMVREAGGVSVFAHPMAASRGRVVPREGFAQMIAAGLDGLEVDHRDNPPEARERLRAIAADNGLLTTGSSDYHGAGKPNRLGEHSTAPEQLAALVERASGSDFLPG</sequence>
<dbReference type="InterPro" id="IPR016195">
    <property type="entry name" value="Pol/histidinol_Pase-like"/>
</dbReference>
<gene>
    <name evidence="2" type="ORF">GSY69_12685</name>
</gene>
<dbReference type="InterPro" id="IPR052018">
    <property type="entry name" value="PHP_domain"/>
</dbReference>
<dbReference type="Gene3D" id="1.10.150.650">
    <property type="match status" value="1"/>
</dbReference>
<dbReference type="RefSeq" id="WP_160954205.1">
    <property type="nucleotide sequence ID" value="NZ_WWEQ01000077.1"/>
</dbReference>
<comment type="caution">
    <text evidence="2">The sequence shown here is derived from an EMBL/GenBank/DDBJ whole genome shotgun (WGS) entry which is preliminary data.</text>
</comment>
<dbReference type="Gene3D" id="3.20.20.140">
    <property type="entry name" value="Metal-dependent hydrolases"/>
    <property type="match status" value="1"/>
</dbReference>
<dbReference type="CDD" id="cd07438">
    <property type="entry name" value="PHP_HisPPase_AMP"/>
    <property type="match status" value="1"/>
</dbReference>
<dbReference type="SMART" id="SM00481">
    <property type="entry name" value="POLIIIAc"/>
    <property type="match status" value="1"/>
</dbReference>
<evidence type="ECO:0000259" key="1">
    <source>
        <dbReference type="SMART" id="SM00481"/>
    </source>
</evidence>
<dbReference type="PANTHER" id="PTHR42924:SF3">
    <property type="entry name" value="POLYMERASE_HISTIDINOL PHOSPHATASE N-TERMINAL DOMAIN-CONTAINING PROTEIN"/>
    <property type="match status" value="1"/>
</dbReference>
<proteinExistence type="predicted"/>
<evidence type="ECO:0000313" key="2">
    <source>
        <dbReference type="EMBL" id="MYM20793.1"/>
    </source>
</evidence>
<dbReference type="SUPFAM" id="SSF89550">
    <property type="entry name" value="PHP domain-like"/>
    <property type="match status" value="1"/>
</dbReference>
<name>A0A6N9H9V1_9MICO</name>
<dbReference type="InterPro" id="IPR004013">
    <property type="entry name" value="PHP_dom"/>
</dbReference>